<protein>
    <submittedName>
        <fullName evidence="1">Uncharacterized protein</fullName>
    </submittedName>
</protein>
<dbReference type="Proteomes" id="UP000054018">
    <property type="component" value="Unassembled WGS sequence"/>
</dbReference>
<reference evidence="1 2" key="1">
    <citation type="submission" date="2014-04" db="EMBL/GenBank/DDBJ databases">
        <authorList>
            <consortium name="DOE Joint Genome Institute"/>
            <person name="Kuo A."/>
            <person name="Kohler A."/>
            <person name="Costa M.D."/>
            <person name="Nagy L.G."/>
            <person name="Floudas D."/>
            <person name="Copeland A."/>
            <person name="Barry K.W."/>
            <person name="Cichocki N."/>
            <person name="Veneault-Fourrey C."/>
            <person name="LaButti K."/>
            <person name="Lindquist E.A."/>
            <person name="Lipzen A."/>
            <person name="Lundell T."/>
            <person name="Morin E."/>
            <person name="Murat C."/>
            <person name="Sun H."/>
            <person name="Tunlid A."/>
            <person name="Henrissat B."/>
            <person name="Grigoriev I.V."/>
            <person name="Hibbett D.S."/>
            <person name="Martin F."/>
            <person name="Nordberg H.P."/>
            <person name="Cantor M.N."/>
            <person name="Hua S.X."/>
        </authorList>
    </citation>
    <scope>NUCLEOTIDE SEQUENCE [LARGE SCALE GENOMIC DNA]</scope>
    <source>
        <strain evidence="1 2">441</strain>
    </source>
</reference>
<sequence length="53" mass="6113">MAEPFAAFMLDPKKRMNTVLVTPPRTISSFRLSSIIMSMMRLNRFLHLQTQTG</sequence>
<keyword evidence="2" id="KW-1185">Reference proteome</keyword>
<dbReference type="AlphaFoldDB" id="A0A0D0ACY0"/>
<gene>
    <name evidence="1" type="ORF">PISMIDRAFT_671911</name>
</gene>
<evidence type="ECO:0000313" key="1">
    <source>
        <dbReference type="EMBL" id="KIK29943.1"/>
    </source>
</evidence>
<dbReference type="EMBL" id="KN833688">
    <property type="protein sequence ID" value="KIK29943.1"/>
    <property type="molecule type" value="Genomic_DNA"/>
</dbReference>
<proteinExistence type="predicted"/>
<reference evidence="2" key="2">
    <citation type="submission" date="2015-01" db="EMBL/GenBank/DDBJ databases">
        <title>Evolutionary Origins and Diversification of the Mycorrhizal Mutualists.</title>
        <authorList>
            <consortium name="DOE Joint Genome Institute"/>
            <consortium name="Mycorrhizal Genomics Consortium"/>
            <person name="Kohler A."/>
            <person name="Kuo A."/>
            <person name="Nagy L.G."/>
            <person name="Floudas D."/>
            <person name="Copeland A."/>
            <person name="Barry K.W."/>
            <person name="Cichocki N."/>
            <person name="Veneault-Fourrey C."/>
            <person name="LaButti K."/>
            <person name="Lindquist E.A."/>
            <person name="Lipzen A."/>
            <person name="Lundell T."/>
            <person name="Morin E."/>
            <person name="Murat C."/>
            <person name="Riley R."/>
            <person name="Ohm R."/>
            <person name="Sun H."/>
            <person name="Tunlid A."/>
            <person name="Henrissat B."/>
            <person name="Grigoriev I.V."/>
            <person name="Hibbett D.S."/>
            <person name="Martin F."/>
        </authorList>
    </citation>
    <scope>NUCLEOTIDE SEQUENCE [LARGE SCALE GENOMIC DNA]</scope>
    <source>
        <strain evidence="2">441</strain>
    </source>
</reference>
<dbReference type="HOGENOM" id="CLU_3069603_0_0_1"/>
<name>A0A0D0ACY0_9AGAM</name>
<accession>A0A0D0ACY0</accession>
<organism evidence="1 2">
    <name type="scientific">Pisolithus microcarpus 441</name>
    <dbReference type="NCBI Taxonomy" id="765257"/>
    <lineage>
        <taxon>Eukaryota</taxon>
        <taxon>Fungi</taxon>
        <taxon>Dikarya</taxon>
        <taxon>Basidiomycota</taxon>
        <taxon>Agaricomycotina</taxon>
        <taxon>Agaricomycetes</taxon>
        <taxon>Agaricomycetidae</taxon>
        <taxon>Boletales</taxon>
        <taxon>Sclerodermatineae</taxon>
        <taxon>Pisolithaceae</taxon>
        <taxon>Pisolithus</taxon>
    </lineage>
</organism>
<evidence type="ECO:0000313" key="2">
    <source>
        <dbReference type="Proteomes" id="UP000054018"/>
    </source>
</evidence>